<dbReference type="EMBL" id="JAMZDY010000001">
    <property type="protein sequence ID" value="MCP2372015.1"/>
    <property type="molecule type" value="Genomic_DNA"/>
</dbReference>
<evidence type="ECO:0008006" key="4">
    <source>
        <dbReference type="Google" id="ProtNLM"/>
    </source>
</evidence>
<accession>A0A9X2GZI8</accession>
<evidence type="ECO:0000313" key="3">
    <source>
        <dbReference type="Proteomes" id="UP001139722"/>
    </source>
</evidence>
<organism evidence="2 3">
    <name type="scientific">Agromyces terreus</name>
    <dbReference type="NCBI Taxonomy" id="424795"/>
    <lineage>
        <taxon>Bacteria</taxon>
        <taxon>Bacillati</taxon>
        <taxon>Actinomycetota</taxon>
        <taxon>Actinomycetes</taxon>
        <taxon>Micrococcales</taxon>
        <taxon>Microbacteriaceae</taxon>
        <taxon>Agromyces</taxon>
    </lineage>
</organism>
<dbReference type="RefSeq" id="WP_197738051.1">
    <property type="nucleotide sequence ID" value="NZ_BAAANU010000016.1"/>
</dbReference>
<feature type="transmembrane region" description="Helical" evidence="1">
    <location>
        <begin position="96"/>
        <end position="121"/>
    </location>
</feature>
<comment type="caution">
    <text evidence="2">The sequence shown here is derived from an EMBL/GenBank/DDBJ whole genome shotgun (WGS) entry which is preliminary data.</text>
</comment>
<protein>
    <recommendedName>
        <fullName evidence="4">DUF4233 domain-containing protein</fullName>
    </recommendedName>
</protein>
<keyword evidence="1" id="KW-0812">Transmembrane</keyword>
<reference evidence="2" key="1">
    <citation type="submission" date="2022-06" db="EMBL/GenBank/DDBJ databases">
        <title>Sequencing the genomes of 1000 actinobacteria strains.</title>
        <authorList>
            <person name="Klenk H.-P."/>
        </authorList>
    </citation>
    <scope>NUCLEOTIDE SEQUENCE</scope>
    <source>
        <strain evidence="2">DSM 22016</strain>
    </source>
</reference>
<feature type="transmembrane region" description="Helical" evidence="1">
    <location>
        <begin position="30"/>
        <end position="50"/>
    </location>
</feature>
<keyword evidence="3" id="KW-1185">Reference proteome</keyword>
<dbReference type="InterPro" id="IPR025327">
    <property type="entry name" value="DUF4233"/>
</dbReference>
<evidence type="ECO:0000256" key="1">
    <source>
        <dbReference type="SAM" id="Phobius"/>
    </source>
</evidence>
<keyword evidence="1" id="KW-0472">Membrane</keyword>
<keyword evidence="1" id="KW-1133">Transmembrane helix</keyword>
<feature type="transmembrane region" description="Helical" evidence="1">
    <location>
        <begin position="62"/>
        <end position="84"/>
    </location>
</feature>
<sequence>MSDADQTAPVDARADLGAPPRSVRASLASILLGFELIVVFLGALMIWGLTPEDGGAFGLPRWAALVAGGVVIVLMIATIGLLRFRWAYALGWAVQALILAAGFINPAMFFIGALFGGIWTYCMIVGARIDREKAAALAAHRKEQE</sequence>
<dbReference type="AlphaFoldDB" id="A0A9X2GZI8"/>
<proteinExistence type="predicted"/>
<name>A0A9X2GZI8_9MICO</name>
<dbReference type="Proteomes" id="UP001139722">
    <property type="component" value="Unassembled WGS sequence"/>
</dbReference>
<gene>
    <name evidence="2" type="ORF">BJ978_002691</name>
</gene>
<dbReference type="Pfam" id="PF14017">
    <property type="entry name" value="DUF4233"/>
    <property type="match status" value="1"/>
</dbReference>
<evidence type="ECO:0000313" key="2">
    <source>
        <dbReference type="EMBL" id="MCP2372015.1"/>
    </source>
</evidence>